<dbReference type="Pfam" id="PF00009">
    <property type="entry name" value="GTP_EFTU"/>
    <property type="match status" value="1"/>
</dbReference>
<dbReference type="InterPro" id="IPR000795">
    <property type="entry name" value="T_Tr_GTP-bd_dom"/>
</dbReference>
<reference evidence="8 9" key="1">
    <citation type="submission" date="2019-02" db="EMBL/GenBank/DDBJ databases">
        <title>Deep-cultivation of Planctomycetes and their phenomic and genomic characterization uncovers novel biology.</title>
        <authorList>
            <person name="Wiegand S."/>
            <person name="Jogler M."/>
            <person name="Boedeker C."/>
            <person name="Pinto D."/>
            <person name="Vollmers J."/>
            <person name="Rivas-Marin E."/>
            <person name="Kohn T."/>
            <person name="Peeters S.H."/>
            <person name="Heuer A."/>
            <person name="Rast P."/>
            <person name="Oberbeckmann S."/>
            <person name="Bunk B."/>
            <person name="Jeske O."/>
            <person name="Meyerdierks A."/>
            <person name="Storesund J.E."/>
            <person name="Kallscheuer N."/>
            <person name="Luecker S."/>
            <person name="Lage O.M."/>
            <person name="Pohl T."/>
            <person name="Merkel B.J."/>
            <person name="Hornburger P."/>
            <person name="Mueller R.-W."/>
            <person name="Bruemmer F."/>
            <person name="Labrenz M."/>
            <person name="Spormann A.M."/>
            <person name="Op den Camp H."/>
            <person name="Overmann J."/>
            <person name="Amann R."/>
            <person name="Jetten M.S.M."/>
            <person name="Mascher T."/>
            <person name="Medema M.H."/>
            <person name="Devos D.P."/>
            <person name="Kaster A.-K."/>
            <person name="Ovreas L."/>
            <person name="Rohde M."/>
            <person name="Galperin M.Y."/>
            <person name="Jogler C."/>
        </authorList>
    </citation>
    <scope>NUCLEOTIDE SEQUENCE [LARGE SCALE GENOMIC DNA]</scope>
    <source>
        <strain evidence="8 9">Spa11</strain>
    </source>
</reference>
<protein>
    <recommendedName>
        <fullName evidence="1">Elongation factor G</fullName>
    </recommendedName>
</protein>
<evidence type="ECO:0000313" key="8">
    <source>
        <dbReference type="EMBL" id="QDV75964.1"/>
    </source>
</evidence>
<dbReference type="PANTHER" id="PTHR43261:SF6">
    <property type="entry name" value="ELONGATION FACTOR G-LIKE PROTEIN"/>
    <property type="match status" value="1"/>
</dbReference>
<evidence type="ECO:0000259" key="7">
    <source>
        <dbReference type="PROSITE" id="PS51722"/>
    </source>
</evidence>
<dbReference type="InterPro" id="IPR000640">
    <property type="entry name" value="EFG_V-like"/>
</dbReference>
<dbReference type="InterPro" id="IPR014721">
    <property type="entry name" value="Ribsml_uS5_D2-typ_fold_subgr"/>
</dbReference>
<dbReference type="InterPro" id="IPR009000">
    <property type="entry name" value="Transl_B-barrel_sf"/>
</dbReference>
<dbReference type="SMART" id="SM00889">
    <property type="entry name" value="EFG_IV"/>
    <property type="match status" value="1"/>
</dbReference>
<dbReference type="PROSITE" id="PS51722">
    <property type="entry name" value="G_TR_2"/>
    <property type="match status" value="1"/>
</dbReference>
<dbReference type="GO" id="GO:0003924">
    <property type="term" value="F:GTPase activity"/>
    <property type="evidence" value="ECO:0007669"/>
    <property type="project" value="InterPro"/>
</dbReference>
<dbReference type="SUPFAM" id="SSF52540">
    <property type="entry name" value="P-loop containing nucleoside triphosphate hydrolases"/>
    <property type="match status" value="1"/>
</dbReference>
<dbReference type="InterPro" id="IPR005517">
    <property type="entry name" value="Transl_elong_EFG/EF2_IV"/>
</dbReference>
<dbReference type="SUPFAM" id="SSF50447">
    <property type="entry name" value="Translation proteins"/>
    <property type="match status" value="1"/>
</dbReference>
<dbReference type="NCBIfam" id="TIGR00231">
    <property type="entry name" value="small_GTP"/>
    <property type="match status" value="1"/>
</dbReference>
<dbReference type="GO" id="GO:0003746">
    <property type="term" value="F:translation elongation factor activity"/>
    <property type="evidence" value="ECO:0007669"/>
    <property type="project" value="UniProtKB-KW"/>
</dbReference>
<dbReference type="InterPro" id="IPR041095">
    <property type="entry name" value="EFG_II"/>
</dbReference>
<dbReference type="Pfam" id="PF03764">
    <property type="entry name" value="EFG_IV"/>
    <property type="match status" value="1"/>
</dbReference>
<dbReference type="InterPro" id="IPR027417">
    <property type="entry name" value="P-loop_NTPase"/>
</dbReference>
<dbReference type="GO" id="GO:0005525">
    <property type="term" value="F:GTP binding"/>
    <property type="evidence" value="ECO:0007669"/>
    <property type="project" value="UniProtKB-KW"/>
</dbReference>
<dbReference type="Gene3D" id="3.30.70.240">
    <property type="match status" value="1"/>
</dbReference>
<dbReference type="Gene3D" id="3.30.70.870">
    <property type="entry name" value="Elongation Factor G (Translational Gtpase), domain 3"/>
    <property type="match status" value="1"/>
</dbReference>
<dbReference type="InterPro" id="IPR035647">
    <property type="entry name" value="EFG_III/V"/>
</dbReference>
<dbReference type="InterPro" id="IPR005225">
    <property type="entry name" value="Small_GTP-bd"/>
</dbReference>
<dbReference type="SUPFAM" id="SSF54211">
    <property type="entry name" value="Ribosomal protein S5 domain 2-like"/>
    <property type="match status" value="1"/>
</dbReference>
<dbReference type="Pfam" id="PF22042">
    <property type="entry name" value="EF-G_D2"/>
    <property type="match status" value="1"/>
</dbReference>
<keyword evidence="5" id="KW-0342">GTP-binding</keyword>
<sequence length="688" mass="74841">MNVPNGDQLPAPESIRTFLLCGHSGAGKTSLCERLLYHAGVTTRLGDIEHENTVSDYTAEEHHHHHSLQPSVIHFDHEGHHVCVIDTPGLSDFVGHSIGCFPAVESVVVVIDATKGIESETRRLMRVATERNLPRAILINKIDVPEVDLEVLVAQLRDAFGAICVPINLPGPDCSDVIDVFETDAHDATAFGSAEAAHVDIVEQVIVVDEALMERYLEVGAEGLDPAAVHDAFEKALRDGQLVPIVFASAKTGAGIDKLLHFTASLLPSPLEGNPRPFVRGEESFTTEFDADKPVLAHVFRVTTDPHLGKLCVFRVHQGTVRARTELYVNADRKPHRIGRPMRLQGKEHWEVDAIGPGEIGAIAKIDDVHFDAVLHDGATPEDPPHLVPLPLPKPMYGLAVELKSHADESRFSAAMAKLQEEDPCFVMERIAATGETVLRGLGELHLRVVLEKLQSHYGIELLTAPPKVAYKETITSHAEGHCRHKKQTGGAGQFGEVYLRVTPLPVDHPTGFEFVNSTVGGSIPKQFMPAIEKGVRQALDEGVVAGYPMIGVRVEVYDGKHHDVDSKEIAFITAGRKAFVEAVRKAAPALLEPFVEVEVTAPSRYLGDITSDLSTHRGRVNDSAVSDHACMVRAHAPLGELREYATRLKSLTAGAGAFTMDYSHDEAAPPNVQAEVIASFRPHNGEQ</sequence>
<dbReference type="InterPro" id="IPR020568">
    <property type="entry name" value="Ribosomal_Su5_D2-typ_SF"/>
</dbReference>
<dbReference type="Proteomes" id="UP000316426">
    <property type="component" value="Chromosome"/>
</dbReference>
<dbReference type="Gene3D" id="3.30.230.10">
    <property type="match status" value="1"/>
</dbReference>
<proteinExistence type="predicted"/>
<gene>
    <name evidence="8" type="primary">fusA_2</name>
    <name evidence="8" type="ORF">Spa11_41870</name>
</gene>
<dbReference type="Pfam" id="PF14492">
    <property type="entry name" value="EFG_III"/>
    <property type="match status" value="1"/>
</dbReference>
<evidence type="ECO:0000256" key="4">
    <source>
        <dbReference type="ARBA" id="ARBA00022917"/>
    </source>
</evidence>
<keyword evidence="3 8" id="KW-0251">Elongation factor</keyword>
<evidence type="ECO:0000256" key="1">
    <source>
        <dbReference type="ARBA" id="ARBA00017872"/>
    </source>
</evidence>
<dbReference type="AlphaFoldDB" id="A0A518KDU4"/>
<dbReference type="SUPFAM" id="SSF54980">
    <property type="entry name" value="EF-G C-terminal domain-like"/>
    <property type="match status" value="2"/>
</dbReference>
<dbReference type="CDD" id="cd03713">
    <property type="entry name" value="EFG_mtEFG_C"/>
    <property type="match status" value="1"/>
</dbReference>
<dbReference type="CDD" id="cd01434">
    <property type="entry name" value="EFG_mtEFG1_IV"/>
    <property type="match status" value="1"/>
</dbReference>
<dbReference type="Gene3D" id="2.40.30.10">
    <property type="entry name" value="Translation factors"/>
    <property type="match status" value="1"/>
</dbReference>
<comment type="function">
    <text evidence="6">Catalyzes the GTP-dependent ribosomal translocation step during translation elongation. During this step, the ribosome changes from the pre-translocational (PRE) to the post-translocational (POST) state as the newly formed A-site-bound peptidyl-tRNA and P-site-bound deacylated tRNA move to the P and E sites, respectively. Catalyzes the coordinated movement of the two tRNA molecules, the mRNA and conformational changes in the ribosome.</text>
</comment>
<dbReference type="GO" id="GO:0032790">
    <property type="term" value="P:ribosome disassembly"/>
    <property type="evidence" value="ECO:0007669"/>
    <property type="project" value="TreeGrafter"/>
</dbReference>
<dbReference type="KEGG" id="bmei:Spa11_41870"/>
<dbReference type="FunFam" id="3.30.230.10:FF:000003">
    <property type="entry name" value="Elongation factor G"/>
    <property type="match status" value="1"/>
</dbReference>
<dbReference type="SMART" id="SM00838">
    <property type="entry name" value="EFG_C"/>
    <property type="match status" value="1"/>
</dbReference>
<evidence type="ECO:0000256" key="6">
    <source>
        <dbReference type="ARBA" id="ARBA00024731"/>
    </source>
</evidence>
<dbReference type="Pfam" id="PF00679">
    <property type="entry name" value="EFG_C"/>
    <property type="match status" value="1"/>
</dbReference>
<dbReference type="InterPro" id="IPR035649">
    <property type="entry name" value="EFG_V"/>
</dbReference>
<keyword evidence="4" id="KW-0648">Protein biosynthesis</keyword>
<dbReference type="InterPro" id="IPR053905">
    <property type="entry name" value="EF-G-like_DII"/>
</dbReference>
<dbReference type="RefSeq" id="WP_145116228.1">
    <property type="nucleotide sequence ID" value="NZ_CP036349.1"/>
</dbReference>
<evidence type="ECO:0000256" key="5">
    <source>
        <dbReference type="ARBA" id="ARBA00023134"/>
    </source>
</evidence>
<dbReference type="EMBL" id="CP036349">
    <property type="protein sequence ID" value="QDV75964.1"/>
    <property type="molecule type" value="Genomic_DNA"/>
</dbReference>
<keyword evidence="2" id="KW-0547">Nucleotide-binding</keyword>
<dbReference type="Gene3D" id="3.40.50.300">
    <property type="entry name" value="P-loop containing nucleotide triphosphate hydrolases"/>
    <property type="match status" value="1"/>
</dbReference>
<keyword evidence="9" id="KW-1185">Reference proteome</keyword>
<evidence type="ECO:0000256" key="3">
    <source>
        <dbReference type="ARBA" id="ARBA00022768"/>
    </source>
</evidence>
<dbReference type="PANTHER" id="PTHR43261">
    <property type="entry name" value="TRANSLATION ELONGATION FACTOR G-RELATED"/>
    <property type="match status" value="1"/>
</dbReference>
<dbReference type="InterPro" id="IPR047872">
    <property type="entry name" value="EFG_IV"/>
</dbReference>
<name>A0A518KDU4_9BACT</name>
<organism evidence="8 9">
    <name type="scientific">Botrimarina mediterranea</name>
    <dbReference type="NCBI Taxonomy" id="2528022"/>
    <lineage>
        <taxon>Bacteria</taxon>
        <taxon>Pseudomonadati</taxon>
        <taxon>Planctomycetota</taxon>
        <taxon>Planctomycetia</taxon>
        <taxon>Pirellulales</taxon>
        <taxon>Lacipirellulaceae</taxon>
        <taxon>Botrimarina</taxon>
    </lineage>
</organism>
<accession>A0A518KDU4</accession>
<dbReference type="NCBIfam" id="NF009891">
    <property type="entry name" value="PRK13351.1-1"/>
    <property type="match status" value="1"/>
</dbReference>
<evidence type="ECO:0000313" key="9">
    <source>
        <dbReference type="Proteomes" id="UP000316426"/>
    </source>
</evidence>
<evidence type="ECO:0000256" key="2">
    <source>
        <dbReference type="ARBA" id="ARBA00022741"/>
    </source>
</evidence>
<dbReference type="FunFam" id="3.30.70.240:FF:000001">
    <property type="entry name" value="Elongation factor G"/>
    <property type="match status" value="1"/>
</dbReference>
<feature type="domain" description="Tr-type G" evidence="7">
    <location>
        <begin position="13"/>
        <end position="271"/>
    </location>
</feature>
<dbReference type="NCBIfam" id="NF009381">
    <property type="entry name" value="PRK12740.1-5"/>
    <property type="match status" value="1"/>
</dbReference>